<name>A0A0N9R3K4_9VIRU</name>
<dbReference type="EMBL" id="KT820662">
    <property type="protein sequence ID" value="ALH23200.1"/>
    <property type="molecule type" value="Genomic_DNA"/>
</dbReference>
<dbReference type="KEGG" id="vg:26049161"/>
<reference evidence="2 3" key="1">
    <citation type="journal article" date="2015" name="Genome Announc.">
        <title>The 474-Kilobase-Pair Complete Genome Sequence of CeV-01B, a Virus Infecting Haptolina (Chrysochromulina) ericina (Prymnesiophyceae).</title>
        <authorList>
            <person name="Gallot-Lavallee L."/>
            <person name="Pagarete A."/>
            <person name="Legendre M."/>
            <person name="Santini S."/>
            <person name="Sandaa R.A."/>
            <person name="Himmelbauer H."/>
            <person name="Ogata H."/>
            <person name="Bratbak G."/>
            <person name="Claverie J.M."/>
        </authorList>
    </citation>
    <scope>NUCLEOTIDE SEQUENCE [LARGE SCALE GENOMIC DNA]</scope>
    <source>
        <strain evidence="2">CeV-01B</strain>
    </source>
</reference>
<keyword evidence="3" id="KW-1185">Reference proteome</keyword>
<proteinExistence type="predicted"/>
<sequence length="499" mass="57364">MAYRNCRYYNQDRKFCELDKVTLQNIPQLPWGHRSCNVTDISNCGKNWKTQSPVFALVPTMSRPLPQIRNWCAPGRPMPDITGNNMNFSKNGGQIDPETGQYINNPSYNGHSINHHDYLQYNNPPVRINDKGEIACGNESGTLNNNFYSGPGWKSSRVHGRTKNTALPRPIKHWRRQLFPRQYIDDNTKQPLPDLPNGLINVNTSKITRGRHYNGLHLFERPNGYTITTIKFLQESIIIRDSNNNKNGGRALSCQPIWIKKNVKKNYESNENDRDDNSYKYVNENTLFTIQNCTQSNALIVARPGSYINRGPFQFQSNKGYLQSRAKLNYQMETFSYTPYIYNNLDNIEESNKKLTQILYEPNTFPPSTYSLYRNNQPVHTGVAVITTESCYNPDLSFNKNITPVARCLCKQAVSYKPSNRVFQRNSAVQSSSNTKRKGRNQINRKQYNITNVWGNTTANTSIYTACYGSRKTMRGTFTCPIKTEEKFPFGNPRPIFVN</sequence>
<evidence type="ECO:0000313" key="3">
    <source>
        <dbReference type="Proteomes" id="UP000203826"/>
    </source>
</evidence>
<evidence type="ECO:0000313" key="2">
    <source>
        <dbReference type="EMBL" id="ALH23200.1"/>
    </source>
</evidence>
<feature type="region of interest" description="Disordered" evidence="1">
    <location>
        <begin position="425"/>
        <end position="444"/>
    </location>
</feature>
<accession>A0A0N9R3K4</accession>
<evidence type="ECO:0000256" key="1">
    <source>
        <dbReference type="SAM" id="MobiDB-lite"/>
    </source>
</evidence>
<feature type="compositionally biased region" description="Polar residues" evidence="1">
    <location>
        <begin position="425"/>
        <end position="434"/>
    </location>
</feature>
<organism evidence="2 3">
    <name type="scientific">Chrysochromulina ericina virus CeV-01B</name>
    <dbReference type="NCBI Taxonomy" id="3070830"/>
    <lineage>
        <taxon>Viruses</taxon>
        <taxon>Varidnaviria</taxon>
        <taxon>Bamfordvirae</taxon>
        <taxon>Nucleocytoviricota</taxon>
        <taxon>Megaviricetes</taxon>
        <taxon>Imitervirales</taxon>
        <taxon>Mesomimiviridae</taxon>
        <taxon>Tethysvirus</taxon>
        <taxon>Tethysvirus raunefjordenense</taxon>
    </lineage>
</organism>
<gene>
    <name evidence="2" type="ORF">ceV_294</name>
</gene>
<dbReference type="Proteomes" id="UP000203826">
    <property type="component" value="Segment"/>
</dbReference>
<protein>
    <submittedName>
        <fullName evidence="2">Uncharacterized protein</fullName>
    </submittedName>
</protein>